<dbReference type="Gene3D" id="1.10.150.240">
    <property type="entry name" value="Putative phosphatase, domain 2"/>
    <property type="match status" value="1"/>
</dbReference>
<dbReference type="AlphaFoldDB" id="E7RVA4"/>
<dbReference type="Proteomes" id="UP000011021">
    <property type="component" value="Unassembled WGS sequence"/>
</dbReference>
<dbReference type="NCBIfam" id="TIGR01549">
    <property type="entry name" value="HAD-SF-IA-v1"/>
    <property type="match status" value="1"/>
</dbReference>
<dbReference type="PANTHER" id="PTHR43434:SF24">
    <property type="entry name" value="HYDROLASE-RELATED"/>
    <property type="match status" value="1"/>
</dbReference>
<name>E7RVA4_9BURK</name>
<evidence type="ECO:0000313" key="1">
    <source>
        <dbReference type="EMBL" id="EFV95708.1"/>
    </source>
</evidence>
<gene>
    <name evidence="1" type="ORF">HMPREF0551_0616</name>
</gene>
<dbReference type="Gene3D" id="3.40.50.1000">
    <property type="entry name" value="HAD superfamily/HAD-like"/>
    <property type="match status" value="1"/>
</dbReference>
<dbReference type="SUPFAM" id="SSF56784">
    <property type="entry name" value="HAD-like"/>
    <property type="match status" value="1"/>
</dbReference>
<keyword evidence="1" id="KW-0378">Hydrolase</keyword>
<dbReference type="STRING" id="887898.HMPREF0551_0616"/>
<keyword evidence="2" id="KW-1185">Reference proteome</keyword>
<organism evidence="1 2">
    <name type="scientific">Lautropia mirabilis ATCC 51599</name>
    <dbReference type="NCBI Taxonomy" id="887898"/>
    <lineage>
        <taxon>Bacteria</taxon>
        <taxon>Pseudomonadati</taxon>
        <taxon>Pseudomonadota</taxon>
        <taxon>Betaproteobacteria</taxon>
        <taxon>Burkholderiales</taxon>
        <taxon>Burkholderiaceae</taxon>
        <taxon>Lautropia</taxon>
    </lineage>
</organism>
<dbReference type="eggNOG" id="COG0546">
    <property type="taxonomic scope" value="Bacteria"/>
</dbReference>
<dbReference type="PANTHER" id="PTHR43434">
    <property type="entry name" value="PHOSPHOGLYCOLATE PHOSPHATASE"/>
    <property type="match status" value="1"/>
</dbReference>
<dbReference type="SFLD" id="SFLDS00003">
    <property type="entry name" value="Haloacid_Dehalogenase"/>
    <property type="match status" value="1"/>
</dbReference>
<dbReference type="GO" id="GO:0008967">
    <property type="term" value="F:phosphoglycolate phosphatase activity"/>
    <property type="evidence" value="ECO:0007669"/>
    <property type="project" value="TreeGrafter"/>
</dbReference>
<protein>
    <submittedName>
        <fullName evidence="1">HAD hydrolase, family IA, variant 1</fullName>
    </submittedName>
</protein>
<reference evidence="1 2" key="1">
    <citation type="submission" date="2010-12" db="EMBL/GenBank/DDBJ databases">
        <authorList>
            <person name="Muzny D."/>
            <person name="Qin X."/>
            <person name="Deng J."/>
            <person name="Jiang H."/>
            <person name="Liu Y."/>
            <person name="Qu J."/>
            <person name="Song X.-Z."/>
            <person name="Zhang L."/>
            <person name="Thornton R."/>
            <person name="Coyle M."/>
            <person name="Francisco L."/>
            <person name="Jackson L."/>
            <person name="Javaid M."/>
            <person name="Korchina V."/>
            <person name="Kovar C."/>
            <person name="Mata R."/>
            <person name="Mathew T."/>
            <person name="Ngo R."/>
            <person name="Nguyen L."/>
            <person name="Nguyen N."/>
            <person name="Okwuonu G."/>
            <person name="Ongeri F."/>
            <person name="Pham C."/>
            <person name="Simmons D."/>
            <person name="Wilczek-Boney K."/>
            <person name="Hale W."/>
            <person name="Jakkamsetti A."/>
            <person name="Pham P."/>
            <person name="Ruth R."/>
            <person name="San Lucas F."/>
            <person name="Warren J."/>
            <person name="Zhang J."/>
            <person name="Zhao Z."/>
            <person name="Zhou C."/>
            <person name="Zhu D."/>
            <person name="Lee S."/>
            <person name="Bess C."/>
            <person name="Blankenburg K."/>
            <person name="Forbes L."/>
            <person name="Fu Q."/>
            <person name="Gubbala S."/>
            <person name="Hirani K."/>
            <person name="Jayaseelan J.C."/>
            <person name="Lara F."/>
            <person name="Munidasa M."/>
            <person name="Palculict T."/>
            <person name="Patil S."/>
            <person name="Pu L.-L."/>
            <person name="Saada N."/>
            <person name="Tang L."/>
            <person name="Weissenberger G."/>
            <person name="Zhu Y."/>
            <person name="Hemphill L."/>
            <person name="Shang Y."/>
            <person name="Youmans B."/>
            <person name="Ayvaz T."/>
            <person name="Ross M."/>
            <person name="Santibanez J."/>
            <person name="Aqrawi P."/>
            <person name="Gross S."/>
            <person name="Joshi V."/>
            <person name="Fowler G."/>
            <person name="Nazareth L."/>
            <person name="Reid J."/>
            <person name="Worley K."/>
            <person name="Petrosino J."/>
            <person name="Highlander S."/>
            <person name="Gibbs R."/>
        </authorList>
    </citation>
    <scope>NUCLEOTIDE SEQUENCE [LARGE SCALE GENOMIC DNA]</scope>
    <source>
        <strain evidence="1 2">ATCC 51599</strain>
    </source>
</reference>
<evidence type="ECO:0000313" key="2">
    <source>
        <dbReference type="Proteomes" id="UP000011021"/>
    </source>
</evidence>
<dbReference type="InterPro" id="IPR023198">
    <property type="entry name" value="PGP-like_dom2"/>
</dbReference>
<dbReference type="InterPro" id="IPR036412">
    <property type="entry name" value="HAD-like_sf"/>
</dbReference>
<dbReference type="Pfam" id="PF13419">
    <property type="entry name" value="HAD_2"/>
    <property type="match status" value="1"/>
</dbReference>
<dbReference type="HOGENOM" id="CLU_045011_19_2_4"/>
<dbReference type="GO" id="GO:0005829">
    <property type="term" value="C:cytosol"/>
    <property type="evidence" value="ECO:0007669"/>
    <property type="project" value="TreeGrafter"/>
</dbReference>
<dbReference type="InterPro" id="IPR041492">
    <property type="entry name" value="HAD_2"/>
</dbReference>
<dbReference type="InterPro" id="IPR050155">
    <property type="entry name" value="HAD-like_hydrolase_sf"/>
</dbReference>
<dbReference type="InterPro" id="IPR006439">
    <property type="entry name" value="HAD-SF_hydro_IA"/>
</dbReference>
<dbReference type="NCBIfam" id="TIGR01509">
    <property type="entry name" value="HAD-SF-IA-v3"/>
    <property type="match status" value="1"/>
</dbReference>
<dbReference type="RefSeq" id="WP_005672690.1">
    <property type="nucleotide sequence ID" value="NZ_CP146288.1"/>
</dbReference>
<accession>E7RVA4</accession>
<dbReference type="InterPro" id="IPR023214">
    <property type="entry name" value="HAD_sf"/>
</dbReference>
<dbReference type="GO" id="GO:0006281">
    <property type="term" value="P:DNA repair"/>
    <property type="evidence" value="ECO:0007669"/>
    <property type="project" value="TreeGrafter"/>
</dbReference>
<dbReference type="SFLD" id="SFLDG01129">
    <property type="entry name" value="C1.5:_HAD__Beta-PGM__Phosphata"/>
    <property type="match status" value="1"/>
</dbReference>
<comment type="caution">
    <text evidence="1">The sequence shown here is derived from an EMBL/GenBank/DDBJ whole genome shotgun (WGS) entry which is preliminary data.</text>
</comment>
<proteinExistence type="predicted"/>
<dbReference type="EMBL" id="AEQP01000002">
    <property type="protein sequence ID" value="EFV95708.1"/>
    <property type="molecule type" value="Genomic_DNA"/>
</dbReference>
<sequence>MTRAGVEKDLCRREVVVFDWDGTVADSVAQVVQAIRKTAESLGLTPPSAETIRPLVGLGLGEMLQQFVPDFPAERHAEFLDTYRRHYFGNRQRVDIPFAGIPELLQALRAQGRRLAVATGKSRAGLDRVLAGGELGAFFEATRCAEEGASKPDPWMLQSLAEEMGVSPTQMVMVGDSIYDIEMARAFGCASIGVYYDTGTLLMLQSSEPDAMAATVVELGRLLGCA</sequence>